<evidence type="ECO:0000256" key="4">
    <source>
        <dbReference type="ARBA" id="ARBA00057191"/>
    </source>
</evidence>
<dbReference type="GO" id="GO:0042176">
    <property type="term" value="P:regulation of protein catabolic process"/>
    <property type="evidence" value="ECO:0007669"/>
    <property type="project" value="InterPro"/>
</dbReference>
<feature type="compositionally biased region" description="Basic and acidic residues" evidence="6">
    <location>
        <begin position="12"/>
        <end position="30"/>
    </location>
</feature>
<sequence>MPQPVESTIKVTSEDPKKKKEEEDKNKEENSDPSSSKPAADGKGTGKDKEGDEAEELSEEDLQLKTSLEMLVERLKEPNTDLYAPSLETLRTLIRTSTSSMTSVPKPLKFLRPHYRDLQALFNSWQPSEVKSNFADVLSVLAMTYSDTEPRGTLRYRLISAELRSTHGSKDSPLEDPGYWGHEYVRHLAAELGDEFALREQAEEEPEADAEEVVGTLDDLRDLATKCAIFLLAHNAEPDAVDLLEEMEIVETIVPLVDENTYARVCQYMIRCVDFLPPPDDIAFLRTAHSIYVAHNKFPEALLLAIRLADPELVRQDFNAPGNPSMKKQLAFLIARAQIPLQWLQTPVTEGEELPDISEEISEDLLECLSNTRLSGAFRAFGKEVGVEEAKSLEDVYKSHLENTRSSTTIDSARGNLAGTFVNAFVNAGFGNDKLMVEAEEGNSWIYKNKEHGMMSASASLGLSMLWDTDIGLSHVDKYTLSPEEHIKAGAILATGLLNVGVRTESDAALSLLVEYLDNKALSLKTNAIMGIGLAYAGSHREDISALFLPIVADESVSIEVAGLAALALGFIFVGSENGEIASTILQTLMEKVEREDKDLEEKWSRFLALGLALLYLGKQDASDATIETLKAIEHPVSKMAQILVEACSFAGTGNVLKVQEMVHHCDEHIDGKKKEEKEDEAKEDSSAEDKDEGKDKDESKEKKDDSFHAFAVIGVALISMGEEIGAEMSLRQFNHLMQYGDPIIRKSVPLAIGLVSASNPQLPILDTLSRYSHDNDLAVALNAIFAMGLVGAGTNNARLAQMLRQLAGYYYKEPDCLFMVRIAQGLVHMGKGTIGINPFFGDKLVMHKPAVAGILAVLTAFTDAKAFILDKYHWMLYFLTPAMYPRFLITLDEDLETKPVTVRVGQALDVVGQAGKPRTISGWQTHETPVRIATGDRAEMASEEYVPYGNVLEGFVIVHKNEQWEDNKMDV</sequence>
<keyword evidence="3 5" id="KW-0647">Proteasome</keyword>
<feature type="domain" description="26S proteasome non-ATPase regulatory subunit RPN1 C-terminal" evidence="8">
    <location>
        <begin position="912"/>
        <end position="965"/>
    </location>
</feature>
<evidence type="ECO:0000256" key="5">
    <source>
        <dbReference type="PIRNR" id="PIRNR015965"/>
    </source>
</evidence>
<dbReference type="InterPro" id="IPR016643">
    <property type="entry name" value="26S_Psome_Rpn1"/>
</dbReference>
<dbReference type="Pfam" id="PF18051">
    <property type="entry name" value="RPN1_C"/>
    <property type="match status" value="1"/>
</dbReference>
<dbReference type="PANTHER" id="PTHR10943">
    <property type="entry name" value="26S PROTEASOME NON-ATPASE REGULATORY SUBUNIT"/>
    <property type="match status" value="1"/>
</dbReference>
<accession>A0A5C3QEK3</accession>
<protein>
    <recommendedName>
        <fullName evidence="5">26S proteasome regulatory subunit RPN1</fullName>
    </recommendedName>
</protein>
<reference evidence="9 10" key="1">
    <citation type="journal article" date="2019" name="Nat. Ecol. Evol.">
        <title>Megaphylogeny resolves global patterns of mushroom evolution.</title>
        <authorList>
            <person name="Varga T."/>
            <person name="Krizsan K."/>
            <person name="Foldi C."/>
            <person name="Dima B."/>
            <person name="Sanchez-Garcia M."/>
            <person name="Sanchez-Ramirez S."/>
            <person name="Szollosi G.J."/>
            <person name="Szarkandi J.G."/>
            <person name="Papp V."/>
            <person name="Albert L."/>
            <person name="Andreopoulos W."/>
            <person name="Angelini C."/>
            <person name="Antonin V."/>
            <person name="Barry K.W."/>
            <person name="Bougher N.L."/>
            <person name="Buchanan P."/>
            <person name="Buyck B."/>
            <person name="Bense V."/>
            <person name="Catcheside P."/>
            <person name="Chovatia M."/>
            <person name="Cooper J."/>
            <person name="Damon W."/>
            <person name="Desjardin D."/>
            <person name="Finy P."/>
            <person name="Geml J."/>
            <person name="Haridas S."/>
            <person name="Hughes K."/>
            <person name="Justo A."/>
            <person name="Karasinski D."/>
            <person name="Kautmanova I."/>
            <person name="Kiss B."/>
            <person name="Kocsube S."/>
            <person name="Kotiranta H."/>
            <person name="LaButti K.M."/>
            <person name="Lechner B.E."/>
            <person name="Liimatainen K."/>
            <person name="Lipzen A."/>
            <person name="Lukacs Z."/>
            <person name="Mihaltcheva S."/>
            <person name="Morgado L.N."/>
            <person name="Niskanen T."/>
            <person name="Noordeloos M.E."/>
            <person name="Ohm R.A."/>
            <person name="Ortiz-Santana B."/>
            <person name="Ovrebo C."/>
            <person name="Racz N."/>
            <person name="Riley R."/>
            <person name="Savchenko A."/>
            <person name="Shiryaev A."/>
            <person name="Soop K."/>
            <person name="Spirin V."/>
            <person name="Szebenyi C."/>
            <person name="Tomsovsky M."/>
            <person name="Tulloss R.E."/>
            <person name="Uehling J."/>
            <person name="Grigoriev I.V."/>
            <person name="Vagvolgyi C."/>
            <person name="Papp T."/>
            <person name="Martin F.M."/>
            <person name="Miettinen O."/>
            <person name="Hibbett D.S."/>
            <person name="Nagy L.G."/>
        </authorList>
    </citation>
    <scope>NUCLEOTIDE SEQUENCE [LARGE SCALE GENOMIC DNA]</scope>
    <source>
        <strain evidence="9 10">CBS 309.79</strain>
    </source>
</reference>
<dbReference type="GO" id="GO:0034515">
    <property type="term" value="C:proteasome storage granule"/>
    <property type="evidence" value="ECO:0007669"/>
    <property type="project" value="TreeGrafter"/>
</dbReference>
<dbReference type="InterPro" id="IPR011989">
    <property type="entry name" value="ARM-like"/>
</dbReference>
<dbReference type="GO" id="GO:0008540">
    <property type="term" value="C:proteasome regulatory particle, base subcomplex"/>
    <property type="evidence" value="ECO:0007669"/>
    <property type="project" value="UniProtKB-UniRule"/>
</dbReference>
<evidence type="ECO:0000256" key="3">
    <source>
        <dbReference type="ARBA" id="ARBA00022942"/>
    </source>
</evidence>
<dbReference type="AlphaFoldDB" id="A0A5C3QEK3"/>
<feature type="region of interest" description="Disordered" evidence="6">
    <location>
        <begin position="1"/>
        <end position="63"/>
    </location>
</feature>
<dbReference type="GO" id="GO:0043161">
    <property type="term" value="P:proteasome-mediated ubiquitin-dependent protein catabolic process"/>
    <property type="evidence" value="ECO:0007669"/>
    <property type="project" value="TreeGrafter"/>
</dbReference>
<dbReference type="InterPro" id="IPR040892">
    <property type="entry name" value="RPN1_N"/>
</dbReference>
<dbReference type="Pfam" id="PF17781">
    <property type="entry name" value="RPN1_RPN2_N"/>
    <property type="match status" value="1"/>
</dbReference>
<dbReference type="InterPro" id="IPR002015">
    <property type="entry name" value="Proteasome/cyclosome_rpt"/>
</dbReference>
<dbReference type="FunFam" id="1.25.10.10:FF:000026">
    <property type="entry name" value="26S proteasome non-ATPase regulatory subunit 2"/>
    <property type="match status" value="1"/>
</dbReference>
<comment type="similarity">
    <text evidence="1 5">Belongs to the proteasome subunit S2 family.</text>
</comment>
<dbReference type="PIRSF" id="PIRSF015965">
    <property type="entry name" value="26S_Psome_Rpn1"/>
    <property type="match status" value="1"/>
</dbReference>
<dbReference type="InterPro" id="IPR041433">
    <property type="entry name" value="RPN1_C"/>
</dbReference>
<feature type="compositionally biased region" description="Polar residues" evidence="6">
    <location>
        <begin position="1"/>
        <end position="11"/>
    </location>
</feature>
<organism evidence="9 10">
    <name type="scientific">Pterulicium gracile</name>
    <dbReference type="NCBI Taxonomy" id="1884261"/>
    <lineage>
        <taxon>Eukaryota</taxon>
        <taxon>Fungi</taxon>
        <taxon>Dikarya</taxon>
        <taxon>Basidiomycota</taxon>
        <taxon>Agaricomycotina</taxon>
        <taxon>Agaricomycetes</taxon>
        <taxon>Agaricomycetidae</taxon>
        <taxon>Agaricales</taxon>
        <taxon>Pleurotineae</taxon>
        <taxon>Pterulaceae</taxon>
        <taxon>Pterulicium</taxon>
    </lineage>
</organism>
<name>A0A5C3QEK3_9AGAR</name>
<evidence type="ECO:0000256" key="6">
    <source>
        <dbReference type="SAM" id="MobiDB-lite"/>
    </source>
</evidence>
<feature type="domain" description="RPN1 N-terminal" evidence="7">
    <location>
        <begin position="68"/>
        <end position="402"/>
    </location>
</feature>
<dbReference type="Proteomes" id="UP000305067">
    <property type="component" value="Unassembled WGS sequence"/>
</dbReference>
<feature type="compositionally biased region" description="Acidic residues" evidence="6">
    <location>
        <begin position="51"/>
        <end position="61"/>
    </location>
</feature>
<keyword evidence="10" id="KW-1185">Reference proteome</keyword>
<evidence type="ECO:0000259" key="8">
    <source>
        <dbReference type="Pfam" id="PF18051"/>
    </source>
</evidence>
<dbReference type="PANTHER" id="PTHR10943:SF1">
    <property type="entry name" value="26S PROTEASOME NON-ATPASE REGULATORY SUBUNIT 2"/>
    <property type="match status" value="1"/>
</dbReference>
<dbReference type="GO" id="GO:0030234">
    <property type="term" value="F:enzyme regulator activity"/>
    <property type="evidence" value="ECO:0007669"/>
    <property type="project" value="UniProtKB-UniRule"/>
</dbReference>
<comment type="function">
    <text evidence="4 5">Acts as a regulatory subunit of the 26 proteasome which is involved in the ATP-dependent degradation of ubiquitinated proteins.</text>
</comment>
<evidence type="ECO:0000256" key="2">
    <source>
        <dbReference type="ARBA" id="ARBA00022737"/>
    </source>
</evidence>
<dbReference type="Pfam" id="PF01851">
    <property type="entry name" value="PC_rep"/>
    <property type="match status" value="1"/>
</dbReference>
<dbReference type="SUPFAM" id="SSF48371">
    <property type="entry name" value="ARM repeat"/>
    <property type="match status" value="1"/>
</dbReference>
<evidence type="ECO:0000313" key="10">
    <source>
        <dbReference type="Proteomes" id="UP000305067"/>
    </source>
</evidence>
<dbReference type="GO" id="GO:0005634">
    <property type="term" value="C:nucleus"/>
    <property type="evidence" value="ECO:0007669"/>
    <property type="project" value="TreeGrafter"/>
</dbReference>
<dbReference type="OrthoDB" id="10252509at2759"/>
<dbReference type="Gene3D" id="1.25.10.10">
    <property type="entry name" value="Leucine-rich Repeat Variant"/>
    <property type="match status" value="1"/>
</dbReference>
<keyword evidence="2" id="KW-0677">Repeat</keyword>
<evidence type="ECO:0000259" key="7">
    <source>
        <dbReference type="Pfam" id="PF17781"/>
    </source>
</evidence>
<dbReference type="InterPro" id="IPR016024">
    <property type="entry name" value="ARM-type_fold"/>
</dbReference>
<dbReference type="EMBL" id="ML178839">
    <property type="protein sequence ID" value="TFK98578.1"/>
    <property type="molecule type" value="Genomic_DNA"/>
</dbReference>
<gene>
    <name evidence="9" type="ORF">BDV98DRAFT_534070</name>
</gene>
<feature type="region of interest" description="Disordered" evidence="6">
    <location>
        <begin position="670"/>
        <end position="703"/>
    </location>
</feature>
<evidence type="ECO:0000256" key="1">
    <source>
        <dbReference type="ARBA" id="ARBA00005460"/>
    </source>
</evidence>
<proteinExistence type="inferred from homology"/>
<evidence type="ECO:0000313" key="9">
    <source>
        <dbReference type="EMBL" id="TFK98578.1"/>
    </source>
</evidence>
<dbReference type="STRING" id="1884261.A0A5C3QEK3"/>